<dbReference type="Gene3D" id="2.30.29.80">
    <property type="match status" value="1"/>
</dbReference>
<dbReference type="AlphaFoldDB" id="A0A495JMW3"/>
<dbReference type="OrthoDB" id="5187539at2"/>
<organism evidence="1 2">
    <name type="scientific">Micromonospora pisi</name>
    <dbReference type="NCBI Taxonomy" id="589240"/>
    <lineage>
        <taxon>Bacteria</taxon>
        <taxon>Bacillati</taxon>
        <taxon>Actinomycetota</taxon>
        <taxon>Actinomycetes</taxon>
        <taxon>Micromonosporales</taxon>
        <taxon>Micromonosporaceae</taxon>
        <taxon>Micromonospora</taxon>
    </lineage>
</organism>
<sequence length="158" mass="17621">MQQSRFVFLSMPAKSGGQVDEAAEEVLWMLVSPNNRQLGRGEEGYGTYAECRAAVVRLRDEHRRADAMALADELTGQWVWRLELDGETVAVSSRSYLRARECSYNLERFLAAVPQADVVDGTRAVRKGQRLGGDVRTVFRSSALRRPYGPDNGTRAAI</sequence>
<dbReference type="Proteomes" id="UP000277671">
    <property type="component" value="Unassembled WGS sequence"/>
</dbReference>
<comment type="caution">
    <text evidence="1">The sequence shown here is derived from an EMBL/GenBank/DDBJ whole genome shotgun (WGS) entry which is preliminary data.</text>
</comment>
<name>A0A495JMW3_9ACTN</name>
<protein>
    <recommendedName>
        <fullName evidence="3">DUF1508 domain-containing protein</fullName>
    </recommendedName>
</protein>
<reference evidence="1 2" key="1">
    <citation type="submission" date="2018-10" db="EMBL/GenBank/DDBJ databases">
        <title>Sequencing the genomes of 1000 actinobacteria strains.</title>
        <authorList>
            <person name="Klenk H.-P."/>
        </authorList>
    </citation>
    <scope>NUCLEOTIDE SEQUENCE [LARGE SCALE GENOMIC DNA]</scope>
    <source>
        <strain evidence="1 2">DSM 45175</strain>
    </source>
</reference>
<evidence type="ECO:0000313" key="1">
    <source>
        <dbReference type="EMBL" id="RKR89694.1"/>
    </source>
</evidence>
<evidence type="ECO:0008006" key="3">
    <source>
        <dbReference type="Google" id="ProtNLM"/>
    </source>
</evidence>
<dbReference type="RefSeq" id="WP_147457062.1">
    <property type="nucleotide sequence ID" value="NZ_RBKT01000001.1"/>
</dbReference>
<accession>A0A495JMW3</accession>
<keyword evidence="2" id="KW-1185">Reference proteome</keyword>
<proteinExistence type="predicted"/>
<evidence type="ECO:0000313" key="2">
    <source>
        <dbReference type="Proteomes" id="UP000277671"/>
    </source>
</evidence>
<dbReference type="EMBL" id="RBKT01000001">
    <property type="protein sequence ID" value="RKR89694.1"/>
    <property type="molecule type" value="Genomic_DNA"/>
</dbReference>
<gene>
    <name evidence="1" type="ORF">BDK92_4050</name>
</gene>